<feature type="transmembrane region" description="Helical" evidence="1">
    <location>
        <begin position="161"/>
        <end position="183"/>
    </location>
</feature>
<feature type="transmembrane region" description="Helical" evidence="1">
    <location>
        <begin position="136"/>
        <end position="155"/>
    </location>
</feature>
<keyword evidence="1" id="KW-0472">Membrane</keyword>
<dbReference type="Proteomes" id="UP000216021">
    <property type="component" value="Unassembled WGS sequence"/>
</dbReference>
<evidence type="ECO:0000313" key="2">
    <source>
        <dbReference type="EMBL" id="OMQ24430.1"/>
    </source>
</evidence>
<dbReference type="Pfam" id="PF03729">
    <property type="entry name" value="DUF308"/>
    <property type="match status" value="1"/>
</dbReference>
<dbReference type="RefSeq" id="WP_076941313.1">
    <property type="nucleotide sequence ID" value="NZ_MOXD01000003.1"/>
</dbReference>
<sequence>MLNIDRTHLLSLQENILKKQRVPLLITAALLLLGGILCLLNPFASGVALSVMIGVFLLLSGLALIIEMFINRAQNTWPMIGGILLGLAYLMVGYVFISNPTVGILALAVYLAVLFALGGIARLIAGFIWRGSEGRWLQVVIGILDLAIAGVLIGAGPETTLTLVTAIVGIEMLISAFSLFQVVNRLK</sequence>
<dbReference type="PANTHER" id="PTHR34989">
    <property type="entry name" value="PROTEIN HDED"/>
    <property type="match status" value="1"/>
</dbReference>
<dbReference type="AlphaFoldDB" id="A0A1S8CMG7"/>
<dbReference type="InterPro" id="IPR005325">
    <property type="entry name" value="DUF308_memb"/>
</dbReference>
<keyword evidence="1" id="KW-0812">Transmembrane</keyword>
<dbReference type="EMBL" id="MOXD01000003">
    <property type="protein sequence ID" value="OMQ24430.1"/>
    <property type="molecule type" value="Genomic_DNA"/>
</dbReference>
<dbReference type="InterPro" id="IPR052712">
    <property type="entry name" value="Acid_resist_chaperone_HdeD"/>
</dbReference>
<accession>A0A1S8CMG7</accession>
<keyword evidence="1" id="KW-1133">Transmembrane helix</keyword>
<comment type="caution">
    <text evidence="2">The sequence shown here is derived from an EMBL/GenBank/DDBJ whole genome shotgun (WGS) entry which is preliminary data.</text>
</comment>
<dbReference type="GO" id="GO:0005886">
    <property type="term" value="C:plasma membrane"/>
    <property type="evidence" value="ECO:0007669"/>
    <property type="project" value="TreeGrafter"/>
</dbReference>
<reference evidence="2 3" key="1">
    <citation type="submission" date="2016-11" db="EMBL/GenBank/DDBJ databases">
        <title>Rahnella oryzae sp. nov., isolated from rice root.</title>
        <authorList>
            <person name="Zhang X.-X."/>
            <person name="Zhang J."/>
        </authorList>
    </citation>
    <scope>NUCLEOTIDE SEQUENCE [LARGE SCALE GENOMIC DNA]</scope>
    <source>
        <strain evidence="2 3">J11-6</strain>
    </source>
</reference>
<dbReference type="PANTHER" id="PTHR34989:SF1">
    <property type="entry name" value="PROTEIN HDED"/>
    <property type="match status" value="1"/>
</dbReference>
<evidence type="ECO:0000313" key="3">
    <source>
        <dbReference type="Proteomes" id="UP000216021"/>
    </source>
</evidence>
<feature type="transmembrane region" description="Helical" evidence="1">
    <location>
        <begin position="103"/>
        <end position="124"/>
    </location>
</feature>
<evidence type="ECO:0000256" key="1">
    <source>
        <dbReference type="SAM" id="Phobius"/>
    </source>
</evidence>
<gene>
    <name evidence="2" type="ORF">BMI79_06220</name>
</gene>
<feature type="transmembrane region" description="Helical" evidence="1">
    <location>
        <begin position="49"/>
        <end position="70"/>
    </location>
</feature>
<feature type="transmembrane region" description="Helical" evidence="1">
    <location>
        <begin position="77"/>
        <end position="97"/>
    </location>
</feature>
<dbReference type="NCBIfam" id="NF007577">
    <property type="entry name" value="PRK10209.1"/>
    <property type="match status" value="1"/>
</dbReference>
<feature type="transmembrane region" description="Helical" evidence="1">
    <location>
        <begin position="21"/>
        <end position="43"/>
    </location>
</feature>
<dbReference type="STRING" id="2034155.BMI79_06220"/>
<organism evidence="2 3">
    <name type="scientific">Serratia oryzae</name>
    <dbReference type="NCBI Taxonomy" id="2034155"/>
    <lineage>
        <taxon>Bacteria</taxon>
        <taxon>Pseudomonadati</taxon>
        <taxon>Pseudomonadota</taxon>
        <taxon>Gammaproteobacteria</taxon>
        <taxon>Enterobacterales</taxon>
        <taxon>Yersiniaceae</taxon>
        <taxon>Serratia</taxon>
    </lineage>
</organism>
<protein>
    <submittedName>
        <fullName evidence="2">Acid-resistance protein</fullName>
    </submittedName>
</protein>
<dbReference type="OrthoDB" id="6591996at2"/>
<name>A0A1S8CMG7_9GAMM</name>
<keyword evidence="3" id="KW-1185">Reference proteome</keyword>
<proteinExistence type="predicted"/>